<dbReference type="InterPro" id="IPR027815">
    <property type="entry name" value="CSC1/OSCA1-like_cyt"/>
</dbReference>
<proteinExistence type="inferred from homology"/>
<evidence type="ECO:0000313" key="13">
    <source>
        <dbReference type="Proteomes" id="UP001445335"/>
    </source>
</evidence>
<feature type="transmembrane region" description="Helical" evidence="8">
    <location>
        <begin position="861"/>
        <end position="881"/>
    </location>
</feature>
<evidence type="ECO:0000256" key="1">
    <source>
        <dbReference type="ARBA" id="ARBA00004141"/>
    </source>
</evidence>
<feature type="region of interest" description="Disordered" evidence="7">
    <location>
        <begin position="134"/>
        <end position="170"/>
    </location>
</feature>
<name>A0AAW1SC18_9CHLO</name>
<feature type="transmembrane region" description="Helical" evidence="8">
    <location>
        <begin position="837"/>
        <end position="854"/>
    </location>
</feature>
<feature type="domain" description="CSC1/OSCA1-like 7TM region" evidence="9">
    <location>
        <begin position="585"/>
        <end position="852"/>
    </location>
</feature>
<feature type="compositionally biased region" description="Basic and acidic residues" evidence="7">
    <location>
        <begin position="952"/>
        <end position="969"/>
    </location>
</feature>
<dbReference type="Proteomes" id="UP001445335">
    <property type="component" value="Unassembled WGS sequence"/>
</dbReference>
<dbReference type="InterPro" id="IPR045122">
    <property type="entry name" value="Csc1-like"/>
</dbReference>
<evidence type="ECO:0000259" key="11">
    <source>
        <dbReference type="Pfam" id="PF14703"/>
    </source>
</evidence>
<feature type="domain" description="CSC1/OSCA1-like cytosolic" evidence="11">
    <location>
        <begin position="411"/>
        <end position="571"/>
    </location>
</feature>
<evidence type="ECO:0000259" key="9">
    <source>
        <dbReference type="Pfam" id="PF02714"/>
    </source>
</evidence>
<keyword evidence="6 8" id="KW-0472">Membrane</keyword>
<evidence type="ECO:0000256" key="4">
    <source>
        <dbReference type="ARBA" id="ARBA00022692"/>
    </source>
</evidence>
<evidence type="ECO:0000259" key="10">
    <source>
        <dbReference type="Pfam" id="PF13967"/>
    </source>
</evidence>
<evidence type="ECO:0000256" key="7">
    <source>
        <dbReference type="SAM" id="MobiDB-lite"/>
    </source>
</evidence>
<keyword evidence="3" id="KW-0813">Transport</keyword>
<feature type="compositionally biased region" description="Pro residues" evidence="7">
    <location>
        <begin position="137"/>
        <end position="149"/>
    </location>
</feature>
<evidence type="ECO:0000256" key="3">
    <source>
        <dbReference type="ARBA" id="ARBA00022448"/>
    </source>
</evidence>
<feature type="domain" description="CSC1/OSCA1-like N-terminal transmembrane" evidence="10">
    <location>
        <begin position="8"/>
        <end position="120"/>
    </location>
</feature>
<dbReference type="Pfam" id="PF02714">
    <property type="entry name" value="RSN1_7TM"/>
    <property type="match status" value="1"/>
</dbReference>
<gene>
    <name evidence="12" type="ORF">WJX81_008012</name>
</gene>
<evidence type="ECO:0000256" key="2">
    <source>
        <dbReference type="ARBA" id="ARBA00007779"/>
    </source>
</evidence>
<dbReference type="AlphaFoldDB" id="A0AAW1SC18"/>
<reference evidence="12 13" key="1">
    <citation type="journal article" date="2024" name="Nat. Commun.">
        <title>Phylogenomics reveals the evolutionary origins of lichenization in chlorophyte algae.</title>
        <authorList>
            <person name="Puginier C."/>
            <person name="Libourel C."/>
            <person name="Otte J."/>
            <person name="Skaloud P."/>
            <person name="Haon M."/>
            <person name="Grisel S."/>
            <person name="Petersen M."/>
            <person name="Berrin J.G."/>
            <person name="Delaux P.M."/>
            <person name="Dal Grande F."/>
            <person name="Keller J."/>
        </authorList>
    </citation>
    <scope>NUCLEOTIDE SEQUENCE [LARGE SCALE GENOMIC DNA]</scope>
    <source>
        <strain evidence="12 13">SAG 245.80</strain>
    </source>
</reference>
<comment type="subcellular location">
    <subcellularLocation>
        <location evidence="1">Membrane</location>
        <topology evidence="1">Multi-pass membrane protein</topology>
    </subcellularLocation>
</comment>
<keyword evidence="4 8" id="KW-0812">Transmembrane</keyword>
<protein>
    <recommendedName>
        <fullName evidence="14">DUF221-domain-containing protein</fullName>
    </recommendedName>
</protein>
<feature type="transmembrane region" description="Helical" evidence="8">
    <location>
        <begin position="238"/>
        <end position="257"/>
    </location>
</feature>
<keyword evidence="5 8" id="KW-1133">Transmembrane helix</keyword>
<feature type="compositionally biased region" description="Basic and acidic residues" evidence="7">
    <location>
        <begin position="370"/>
        <end position="386"/>
    </location>
</feature>
<keyword evidence="13" id="KW-1185">Reference proteome</keyword>
<feature type="compositionally biased region" description="Low complexity" evidence="7">
    <location>
        <begin position="351"/>
        <end position="360"/>
    </location>
</feature>
<evidence type="ECO:0000256" key="6">
    <source>
        <dbReference type="ARBA" id="ARBA00023136"/>
    </source>
</evidence>
<feature type="region of interest" description="Disordered" evidence="7">
    <location>
        <begin position="344"/>
        <end position="392"/>
    </location>
</feature>
<feature type="compositionally biased region" description="Low complexity" evidence="7">
    <location>
        <begin position="150"/>
        <end position="161"/>
    </location>
</feature>
<dbReference type="InterPro" id="IPR003864">
    <property type="entry name" value="CSC1/OSCA1-like_7TM"/>
</dbReference>
<feature type="transmembrane region" description="Helical" evidence="8">
    <location>
        <begin position="707"/>
        <end position="732"/>
    </location>
</feature>
<feature type="transmembrane region" description="Helical" evidence="8">
    <location>
        <begin position="628"/>
        <end position="656"/>
    </location>
</feature>
<dbReference type="Pfam" id="PF13967">
    <property type="entry name" value="RSN1_TM"/>
    <property type="match status" value="1"/>
</dbReference>
<feature type="transmembrane region" description="Helical" evidence="8">
    <location>
        <begin position="676"/>
        <end position="695"/>
    </location>
</feature>
<dbReference type="GO" id="GO:0005886">
    <property type="term" value="C:plasma membrane"/>
    <property type="evidence" value="ECO:0007669"/>
    <property type="project" value="TreeGrafter"/>
</dbReference>
<comment type="similarity">
    <text evidence="2">Belongs to the CSC1 (TC 1.A.17) family.</text>
</comment>
<accession>A0AAW1SC18</accession>
<dbReference type="EMBL" id="JALJOU010000006">
    <property type="protein sequence ID" value="KAK9843537.1"/>
    <property type="molecule type" value="Genomic_DNA"/>
</dbReference>
<feature type="compositionally biased region" description="Acidic residues" evidence="7">
    <location>
        <begin position="976"/>
        <end position="988"/>
    </location>
</feature>
<feature type="transmembrane region" description="Helical" evidence="8">
    <location>
        <begin position="782"/>
        <end position="805"/>
    </location>
</feature>
<feature type="transmembrane region" description="Helical" evidence="8">
    <location>
        <begin position="97"/>
        <end position="114"/>
    </location>
</feature>
<organism evidence="12 13">
    <name type="scientific">Elliptochloris bilobata</name>
    <dbReference type="NCBI Taxonomy" id="381761"/>
    <lineage>
        <taxon>Eukaryota</taxon>
        <taxon>Viridiplantae</taxon>
        <taxon>Chlorophyta</taxon>
        <taxon>core chlorophytes</taxon>
        <taxon>Trebouxiophyceae</taxon>
        <taxon>Trebouxiophyceae incertae sedis</taxon>
        <taxon>Elliptochloris clade</taxon>
        <taxon>Elliptochloris</taxon>
    </lineage>
</organism>
<evidence type="ECO:0008006" key="14">
    <source>
        <dbReference type="Google" id="ProtNLM"/>
    </source>
</evidence>
<sequence>MGASTEEFLTSAAAYAAVCLFVFLCFGFFRRLPATHHFYNPKRYKRGKGVHRRPKRLPRGMLSWIVAVYKIKQEEVIEVAGYDAAAYMRILTMGTEFFIFTAFWVCLVVLPTNLSGHQVETLIGKSRVEPSNFTYWVPPPPPPSPPGTPQAPSSSQSRPQPVKAPEFYERAPPAPPGLVWYEYRDNVPPLPQPAQYFNSSRWDGWVWRYDENFQISDYTFSNLDLTTMANVGAGDPRVWVHIVSAWVISWFAWRLLWRYNREAVALRIAYLNSARPGGEAHTVLTTDIPGVEYGTLAHRIEQTVLRVLPKFLKRRITRAAAKTLHVVDSSVNLVLDAPLRVTGADANVHTPPATDPTSGPSPGGGGGDEEAPHDRRSGQRRYEGDKGSPPNVAIDAWAEAERELRAGVGIKELVQKTVEDAFPGAVVRVHAVYDTSRLEPLVAEYEQTARRLADLLDDYTSRLRRHRSVKRRKMTVLGLTYGSWGIDRYGTKPTQVDALAFYADRLRELLSQIAAEKETAMPPNESAMPSALTTFRERRDQAIASTSMLHHDRRAWLTQAAPGPDDIIWRNLGWRRWERQLRTGAAWVAFFALVSFYIPVVTAIQALLQVEKLVTLPGLRELLQTWPLLASAVSSFLPQLTLRVFLALLPTLLALLGRAEGRVAESQVEFGCVRRYFIFQVLTVFFASFIAGSFLNQIQQFANAPATIFSVLGTAAPQTATFFMSYLLLLGFTTKPLLFLRLTDLIKFWVMSRLSSTERAKARLWENQFIDFGYEVPDHMMALLLGLVFCIVAPPIAVIAAAYFLVNSIIARYQLCYVYTPRFETGGQIWSEVSNQAFFALLTFQVVMFGLLGLKSSGVGSAALQTVALLPLPLLTLAQWVSVTDLFATPLRVLSLKAAAELDRRDQMQGGRQEELEGDAAAALYRPPALRIDGRKAAALLAEAERMAAALDDRPPRADLPDPDTRVEAYRAGAISDDDIGDDEDDDDRGWGRTADKGKRRGGGGDHLSEHLLTE</sequence>
<dbReference type="PANTHER" id="PTHR13018">
    <property type="entry name" value="PROBABLE MEMBRANE PROTEIN DUF221-RELATED"/>
    <property type="match status" value="1"/>
</dbReference>
<evidence type="ECO:0000313" key="12">
    <source>
        <dbReference type="EMBL" id="KAK9843537.1"/>
    </source>
</evidence>
<dbReference type="InterPro" id="IPR032880">
    <property type="entry name" value="CSC1/OSCA1-like_N"/>
</dbReference>
<dbReference type="GO" id="GO:0005227">
    <property type="term" value="F:calcium-activated cation channel activity"/>
    <property type="evidence" value="ECO:0007669"/>
    <property type="project" value="InterPro"/>
</dbReference>
<feature type="region of interest" description="Disordered" evidence="7">
    <location>
        <begin position="952"/>
        <end position="1015"/>
    </location>
</feature>
<feature type="transmembrane region" description="Helical" evidence="8">
    <location>
        <begin position="585"/>
        <end position="608"/>
    </location>
</feature>
<evidence type="ECO:0000256" key="8">
    <source>
        <dbReference type="SAM" id="Phobius"/>
    </source>
</evidence>
<dbReference type="Pfam" id="PF14703">
    <property type="entry name" value="PHM7_cyt"/>
    <property type="match status" value="1"/>
</dbReference>
<dbReference type="PANTHER" id="PTHR13018:SF5">
    <property type="entry name" value="RE44586P"/>
    <property type="match status" value="1"/>
</dbReference>
<evidence type="ECO:0000256" key="5">
    <source>
        <dbReference type="ARBA" id="ARBA00022989"/>
    </source>
</evidence>
<comment type="caution">
    <text evidence="12">The sequence shown here is derived from an EMBL/GenBank/DDBJ whole genome shotgun (WGS) entry which is preliminary data.</text>
</comment>
<feature type="transmembrane region" description="Helical" evidence="8">
    <location>
        <begin position="12"/>
        <end position="29"/>
    </location>
</feature>
<feature type="compositionally biased region" description="Basic and acidic residues" evidence="7">
    <location>
        <begin position="989"/>
        <end position="1015"/>
    </location>
</feature>